<organism evidence="2 3">
    <name type="scientific">Tianweitania populi</name>
    <dbReference type="NCBI Taxonomy" id="1607949"/>
    <lineage>
        <taxon>Bacteria</taxon>
        <taxon>Pseudomonadati</taxon>
        <taxon>Pseudomonadota</taxon>
        <taxon>Alphaproteobacteria</taxon>
        <taxon>Hyphomicrobiales</taxon>
        <taxon>Phyllobacteriaceae</taxon>
        <taxon>Tianweitania</taxon>
    </lineage>
</organism>
<evidence type="ECO:0000313" key="2">
    <source>
        <dbReference type="EMBL" id="GHD12794.1"/>
    </source>
</evidence>
<accession>A0A8J3DPP2</accession>
<dbReference type="PRINTS" id="PR00313">
    <property type="entry name" value="CABNDNGRPT"/>
</dbReference>
<evidence type="ECO:0000259" key="1">
    <source>
        <dbReference type="Pfam" id="PF13946"/>
    </source>
</evidence>
<proteinExistence type="predicted"/>
<gene>
    <name evidence="2" type="ORF">GCM10016234_17600</name>
</gene>
<protein>
    <recommendedName>
        <fullName evidence="1">DUF4214 domain-containing protein</fullName>
    </recommendedName>
</protein>
<dbReference type="Gene3D" id="2.160.20.160">
    <property type="match status" value="1"/>
</dbReference>
<sequence>MATIQGIYVALFGRPADPLGLDYFNSITDGGKNLSQINSLAGQPEYLDRFEGQNNVQIVTSIYQELFGRNPDAAGLAFFTAQLNSGAQNINTIAINILDGARGEDAALVAAKIAAADQFTAAVRADPDALAAYQGQSGISAGQAFLDQVNSPDVKFTDAQVADQVSDIGNGIPSGGDGLLFNLTAGVDTFAPNTNVVANQTTSGDDRFEAAAGTLNTGDLIDGGRGRDVLNAAVGASVAPTVRNVEVLNLSAAIAASVFDAANVSAAEQINFTGVAAAGNDLTINNVTLGQDIGYSAASAGSNLTVNFLAATGAADAASVSLSGANGILTLNGIETVNLDASAASTVTLGATTATVVNITGSATTLNYAATVAATIASGDGADTINLTGATAAQTVVSGAGNDTIAIDGNFAHTLTGGAGNDTFVITTDGVAGLTAANIASASALSAAAIEITDFSASDLLQLNLDAGVVSTLTGTELSNVAGQTDLLLATNAALGFAGANANEQAVEFQYGGNTYVVVDEDGSGTLSANDALVQLTGLSDLGASQLQLV</sequence>
<dbReference type="InterPro" id="IPR038255">
    <property type="entry name" value="PBS_linker_sf"/>
</dbReference>
<comment type="caution">
    <text evidence="2">The sequence shown here is derived from an EMBL/GenBank/DDBJ whole genome shotgun (WGS) entry which is preliminary data.</text>
</comment>
<dbReference type="RefSeq" id="WP_189503048.1">
    <property type="nucleotide sequence ID" value="NZ_BMZQ01000001.1"/>
</dbReference>
<dbReference type="Gene3D" id="1.10.3130.20">
    <property type="entry name" value="Phycobilisome linker domain"/>
    <property type="match status" value="1"/>
</dbReference>
<reference evidence="2" key="1">
    <citation type="journal article" date="2014" name="Int. J. Syst. Evol. Microbiol.">
        <title>Complete genome sequence of Corynebacterium casei LMG S-19264T (=DSM 44701T), isolated from a smear-ripened cheese.</title>
        <authorList>
            <consortium name="US DOE Joint Genome Institute (JGI-PGF)"/>
            <person name="Walter F."/>
            <person name="Albersmeier A."/>
            <person name="Kalinowski J."/>
            <person name="Ruckert C."/>
        </authorList>
    </citation>
    <scope>NUCLEOTIDE SEQUENCE</scope>
    <source>
        <strain evidence="2">KCTC 42249</strain>
    </source>
</reference>
<keyword evidence="3" id="KW-1185">Reference proteome</keyword>
<evidence type="ECO:0000313" key="3">
    <source>
        <dbReference type="Proteomes" id="UP000630142"/>
    </source>
</evidence>
<dbReference type="NCBIfam" id="NF041519">
    <property type="entry name" value="bluetail"/>
    <property type="match status" value="1"/>
</dbReference>
<dbReference type="InterPro" id="IPR025282">
    <property type="entry name" value="DUF4214"/>
</dbReference>
<dbReference type="InterPro" id="IPR048165">
    <property type="entry name" value="Bluetail_dom"/>
</dbReference>
<dbReference type="SUPFAM" id="SSF51120">
    <property type="entry name" value="beta-Roll"/>
    <property type="match status" value="1"/>
</dbReference>
<dbReference type="Pfam" id="PF13946">
    <property type="entry name" value="DUF4214"/>
    <property type="match status" value="1"/>
</dbReference>
<feature type="domain" description="DUF4214" evidence="1">
    <location>
        <begin position="43"/>
        <end position="97"/>
    </location>
</feature>
<dbReference type="Proteomes" id="UP000630142">
    <property type="component" value="Unassembled WGS sequence"/>
</dbReference>
<reference evidence="2" key="2">
    <citation type="submission" date="2020-09" db="EMBL/GenBank/DDBJ databases">
        <authorList>
            <person name="Sun Q."/>
            <person name="Kim S."/>
        </authorList>
    </citation>
    <scope>NUCLEOTIDE SEQUENCE</scope>
    <source>
        <strain evidence="2">KCTC 42249</strain>
    </source>
</reference>
<dbReference type="InterPro" id="IPR011049">
    <property type="entry name" value="Serralysin-like_metalloprot_C"/>
</dbReference>
<dbReference type="EMBL" id="BMZQ01000001">
    <property type="protein sequence ID" value="GHD12794.1"/>
    <property type="molecule type" value="Genomic_DNA"/>
</dbReference>
<dbReference type="AlphaFoldDB" id="A0A8J3DPP2"/>
<name>A0A8J3DPP2_9HYPH</name>